<keyword evidence="2" id="KW-0812">Transmembrane</keyword>
<dbReference type="VEuPathDB" id="VectorBase:PPAI009178"/>
<evidence type="ECO:0000313" key="6">
    <source>
        <dbReference type="Proteomes" id="UP000092462"/>
    </source>
</evidence>
<evidence type="ECO:0000256" key="2">
    <source>
        <dbReference type="ARBA" id="ARBA00022692"/>
    </source>
</evidence>
<name>A0A1B0DLD8_PHLPP</name>
<dbReference type="EnsemblMetazoa" id="PPAI009178-RA">
    <property type="protein sequence ID" value="PPAI009178-PA"/>
    <property type="gene ID" value="PPAI009178"/>
</dbReference>
<accession>A0A1B0DLD8</accession>
<dbReference type="Proteomes" id="UP000092462">
    <property type="component" value="Unassembled WGS sequence"/>
</dbReference>
<evidence type="ECO:0000313" key="5">
    <source>
        <dbReference type="EnsemblMetazoa" id="PPAI009178-PA"/>
    </source>
</evidence>
<proteinExistence type="predicted"/>
<dbReference type="EMBL" id="AJVK01071340">
    <property type="status" value="NOT_ANNOTATED_CDS"/>
    <property type="molecule type" value="Genomic_DNA"/>
</dbReference>
<reference evidence="5" key="1">
    <citation type="submission" date="2022-08" db="UniProtKB">
        <authorList>
            <consortium name="EnsemblMetazoa"/>
        </authorList>
    </citation>
    <scope>IDENTIFICATION</scope>
    <source>
        <strain evidence="5">Israel</strain>
    </source>
</reference>
<evidence type="ECO:0000256" key="3">
    <source>
        <dbReference type="ARBA" id="ARBA00022989"/>
    </source>
</evidence>
<keyword evidence="3" id="KW-1133">Transmembrane helix</keyword>
<dbReference type="PANTHER" id="PTHR46283">
    <property type="entry name" value="E3 UBIQUITIN-PROTEIN LIGASE MARCH5"/>
    <property type="match status" value="1"/>
</dbReference>
<sequence>MGPMVNFLEIIDTLIKRLSPFLAAGVVVGSLYWTAVTYGAITILQVVGHKEGLSVMENSDPLVLLIGLPAIPVGLVLGKMIRWEDAILRFLQNRRTVARKFPLLNLVLPISESEENETSESSLTTPILSDPVSATRILCGAILLPTVSSIVGRIFFESIQNNLHRTIIGGLAFITVKGALKIYHKQQQFIRKKQRKILDYNEENVTAYVSKNPRSSRSNQAQQP</sequence>
<dbReference type="AlphaFoldDB" id="A0A1B0DLD8"/>
<organism evidence="5 6">
    <name type="scientific">Phlebotomus papatasi</name>
    <name type="common">Sandfly</name>
    <dbReference type="NCBI Taxonomy" id="29031"/>
    <lineage>
        <taxon>Eukaryota</taxon>
        <taxon>Metazoa</taxon>
        <taxon>Ecdysozoa</taxon>
        <taxon>Arthropoda</taxon>
        <taxon>Hexapoda</taxon>
        <taxon>Insecta</taxon>
        <taxon>Pterygota</taxon>
        <taxon>Neoptera</taxon>
        <taxon>Endopterygota</taxon>
        <taxon>Diptera</taxon>
        <taxon>Nematocera</taxon>
        <taxon>Psychodoidea</taxon>
        <taxon>Psychodidae</taxon>
        <taxon>Phlebotomus</taxon>
        <taxon>Phlebotomus</taxon>
    </lineage>
</organism>
<comment type="subcellular location">
    <subcellularLocation>
        <location evidence="1">Membrane</location>
        <topology evidence="1">Multi-pass membrane protein</topology>
    </subcellularLocation>
</comment>
<keyword evidence="6" id="KW-1185">Reference proteome</keyword>
<evidence type="ECO:0000256" key="1">
    <source>
        <dbReference type="ARBA" id="ARBA00004141"/>
    </source>
</evidence>
<evidence type="ECO:0000256" key="4">
    <source>
        <dbReference type="ARBA" id="ARBA00023136"/>
    </source>
</evidence>
<evidence type="ECO:0008006" key="7">
    <source>
        <dbReference type="Google" id="ProtNLM"/>
    </source>
</evidence>
<keyword evidence="4" id="KW-0472">Membrane</keyword>
<dbReference type="GO" id="GO:0016020">
    <property type="term" value="C:membrane"/>
    <property type="evidence" value="ECO:0007669"/>
    <property type="project" value="UniProtKB-SubCell"/>
</dbReference>
<protein>
    <recommendedName>
        <fullName evidence="7">E3 ubiquitin-protein ligase MARCH5</fullName>
    </recommendedName>
</protein>
<dbReference type="VEuPathDB" id="VectorBase:PPAPM1_001570"/>